<keyword evidence="1" id="KW-0732">Signal</keyword>
<dbReference type="Proteomes" id="UP000281955">
    <property type="component" value="Unassembled WGS sequence"/>
</dbReference>
<feature type="chain" id="PRO_5038969189" description="Carboxypeptidase family protein" evidence="1">
    <location>
        <begin position="35"/>
        <end position="261"/>
    </location>
</feature>
<protein>
    <recommendedName>
        <fullName evidence="4">Carboxypeptidase family protein</fullName>
    </recommendedName>
</protein>
<keyword evidence="3" id="KW-1185">Reference proteome</keyword>
<evidence type="ECO:0008006" key="4">
    <source>
        <dbReference type="Google" id="ProtNLM"/>
    </source>
</evidence>
<dbReference type="AlphaFoldDB" id="A0A420XNJ5"/>
<name>A0A420XNJ5_9ACTN</name>
<evidence type="ECO:0000313" key="3">
    <source>
        <dbReference type="Proteomes" id="UP000281955"/>
    </source>
</evidence>
<evidence type="ECO:0000256" key="1">
    <source>
        <dbReference type="SAM" id="SignalP"/>
    </source>
</evidence>
<proteinExistence type="predicted"/>
<organism evidence="2 3">
    <name type="scientific">Motilibacter peucedani</name>
    <dbReference type="NCBI Taxonomy" id="598650"/>
    <lineage>
        <taxon>Bacteria</taxon>
        <taxon>Bacillati</taxon>
        <taxon>Actinomycetota</taxon>
        <taxon>Actinomycetes</taxon>
        <taxon>Motilibacterales</taxon>
        <taxon>Motilibacteraceae</taxon>
        <taxon>Motilibacter</taxon>
    </lineage>
</organism>
<gene>
    <name evidence="2" type="ORF">CLV35_2246</name>
</gene>
<comment type="caution">
    <text evidence="2">The sequence shown here is derived from an EMBL/GenBank/DDBJ whole genome shotgun (WGS) entry which is preliminary data.</text>
</comment>
<reference evidence="2 3" key="1">
    <citation type="submission" date="2018-10" db="EMBL/GenBank/DDBJ databases">
        <title>Genomic Encyclopedia of Archaeal and Bacterial Type Strains, Phase II (KMG-II): from individual species to whole genera.</title>
        <authorList>
            <person name="Goeker M."/>
        </authorList>
    </citation>
    <scope>NUCLEOTIDE SEQUENCE [LARGE SCALE GENOMIC DNA]</scope>
    <source>
        <strain evidence="2 3">RP-AC37</strain>
    </source>
</reference>
<evidence type="ECO:0000313" key="2">
    <source>
        <dbReference type="EMBL" id="RKS73755.1"/>
    </source>
</evidence>
<dbReference type="InParanoid" id="A0A420XNJ5"/>
<dbReference type="EMBL" id="RBWV01000012">
    <property type="protein sequence ID" value="RKS73755.1"/>
    <property type="molecule type" value="Genomic_DNA"/>
</dbReference>
<sequence>MRMRDALLHRSRPLVLSAMVLGAFLSGAPAAATADGPPVVAAASLSGPTARITGTGYGLLTVSVRLTSPSPILASGSVDTGGSEPLYVPCPCAVLTRAGAGPGGHGRAELAVTLHLTEGSATDGTWVGRVAITSGQAGIWRLRGVGADNSTSHYQLLAAPTDVSVNVRAVDWITVTTTASPPPRRGRSSVVTGVVRLARSHRPVKGLRLNVDLTDDCTEEPATAVRTDRNGRFRVRLRAVSSRDDVLWQRRLNGRIAESSC</sequence>
<feature type="signal peptide" evidence="1">
    <location>
        <begin position="1"/>
        <end position="34"/>
    </location>
</feature>
<accession>A0A420XNJ5</accession>